<gene>
    <name evidence="2" type="ORF">IAD01_04930</name>
</gene>
<reference evidence="2" key="1">
    <citation type="submission" date="2020-10" db="EMBL/GenBank/DDBJ databases">
        <authorList>
            <person name="Gilroy R."/>
        </authorList>
    </citation>
    <scope>NUCLEOTIDE SEQUENCE</scope>
    <source>
        <strain evidence="2">CHK157-1446</strain>
    </source>
</reference>
<evidence type="ECO:0000313" key="3">
    <source>
        <dbReference type="Proteomes" id="UP000823982"/>
    </source>
</evidence>
<proteinExistence type="predicted"/>
<evidence type="ECO:0000313" key="2">
    <source>
        <dbReference type="EMBL" id="HIS24731.1"/>
    </source>
</evidence>
<dbReference type="EMBL" id="DVIR01000045">
    <property type="protein sequence ID" value="HIS24731.1"/>
    <property type="molecule type" value="Genomic_DNA"/>
</dbReference>
<feature type="region of interest" description="Disordered" evidence="1">
    <location>
        <begin position="82"/>
        <end position="104"/>
    </location>
</feature>
<comment type="caution">
    <text evidence="2">The sequence shown here is derived from an EMBL/GenBank/DDBJ whole genome shotgun (WGS) entry which is preliminary data.</text>
</comment>
<protein>
    <submittedName>
        <fullName evidence="2">Uncharacterized protein</fullName>
    </submittedName>
</protein>
<evidence type="ECO:0000256" key="1">
    <source>
        <dbReference type="SAM" id="MobiDB-lite"/>
    </source>
</evidence>
<accession>A0A9D1EP14</accession>
<reference evidence="2" key="2">
    <citation type="journal article" date="2021" name="PeerJ">
        <title>Extensive microbial diversity within the chicken gut microbiome revealed by metagenomics and culture.</title>
        <authorList>
            <person name="Gilroy R."/>
            <person name="Ravi A."/>
            <person name="Getino M."/>
            <person name="Pursley I."/>
            <person name="Horton D.L."/>
            <person name="Alikhan N.F."/>
            <person name="Baker D."/>
            <person name="Gharbi K."/>
            <person name="Hall N."/>
            <person name="Watson M."/>
            <person name="Adriaenssens E.M."/>
            <person name="Foster-Nyarko E."/>
            <person name="Jarju S."/>
            <person name="Secka A."/>
            <person name="Antonio M."/>
            <person name="Oren A."/>
            <person name="Chaudhuri R.R."/>
            <person name="La Ragione R."/>
            <person name="Hildebrand F."/>
            <person name="Pallen M.J."/>
        </authorList>
    </citation>
    <scope>NUCLEOTIDE SEQUENCE</scope>
    <source>
        <strain evidence="2">CHK157-1446</strain>
    </source>
</reference>
<name>A0A9D1EP14_9FIRM</name>
<sequence length="104" mass="11614">MSKYRINVRFDTDDPKQAEAVKFLQSLEHSRNAFIVSAVLDTISGKSAANSISLEAIRKIIREELQEVSLVAAPPVFQSAKTELTEEEQAENEKSVLDDLEMFG</sequence>
<dbReference type="AlphaFoldDB" id="A0A9D1EP14"/>
<organism evidence="2 3">
    <name type="scientific">Candidatus Faeciplasma gallinarum</name>
    <dbReference type="NCBI Taxonomy" id="2840799"/>
    <lineage>
        <taxon>Bacteria</taxon>
        <taxon>Bacillati</taxon>
        <taxon>Bacillota</taxon>
        <taxon>Clostridia</taxon>
        <taxon>Eubacteriales</taxon>
        <taxon>Oscillospiraceae</taxon>
        <taxon>Oscillospiraceae incertae sedis</taxon>
        <taxon>Candidatus Faeciplasma</taxon>
    </lineage>
</organism>
<dbReference type="Proteomes" id="UP000823982">
    <property type="component" value="Unassembled WGS sequence"/>
</dbReference>